<organism evidence="2 3">
    <name type="scientific">Ditylenchus dipsaci</name>
    <dbReference type="NCBI Taxonomy" id="166011"/>
    <lineage>
        <taxon>Eukaryota</taxon>
        <taxon>Metazoa</taxon>
        <taxon>Ecdysozoa</taxon>
        <taxon>Nematoda</taxon>
        <taxon>Chromadorea</taxon>
        <taxon>Rhabditida</taxon>
        <taxon>Tylenchina</taxon>
        <taxon>Tylenchomorpha</taxon>
        <taxon>Sphaerularioidea</taxon>
        <taxon>Anguinidae</taxon>
        <taxon>Anguininae</taxon>
        <taxon>Ditylenchus</taxon>
    </lineage>
</organism>
<proteinExistence type="predicted"/>
<keyword evidence="2" id="KW-1185">Reference proteome</keyword>
<dbReference type="AlphaFoldDB" id="A0A915CML9"/>
<sequence length="214" mass="23831">MGLSTLPFLETETGKKRFPETEVGPGQSIYNPYNLFVSYRLCDESEVPLTGIVAIASETCKAMSNLTNCLDNNNHAHETILEINALKVKRNVTVKEMRQKYKLYDHPKVVELQKLFVNHEMIVPNLGTCGATMSLFKRVESILTENCGNTAKNIIFNMTNLYLLGKNATDGDKFLQDCDDFSKYLTSSGGIITSLAVGIIFNIVLVTCLLMGFK</sequence>
<name>A0A915CML9_9BILA</name>
<keyword evidence="1" id="KW-0472">Membrane</keyword>
<evidence type="ECO:0000313" key="3">
    <source>
        <dbReference type="WBParaSite" id="jg10233"/>
    </source>
</evidence>
<keyword evidence="1" id="KW-0812">Transmembrane</keyword>
<reference evidence="3" key="1">
    <citation type="submission" date="2022-11" db="UniProtKB">
        <authorList>
            <consortium name="WormBaseParasite"/>
        </authorList>
    </citation>
    <scope>IDENTIFICATION</scope>
</reference>
<dbReference type="Proteomes" id="UP000887574">
    <property type="component" value="Unplaced"/>
</dbReference>
<dbReference type="WBParaSite" id="jg10233">
    <property type="protein sequence ID" value="jg10233"/>
    <property type="gene ID" value="jg10233"/>
</dbReference>
<evidence type="ECO:0000256" key="1">
    <source>
        <dbReference type="SAM" id="Phobius"/>
    </source>
</evidence>
<evidence type="ECO:0000313" key="2">
    <source>
        <dbReference type="Proteomes" id="UP000887574"/>
    </source>
</evidence>
<protein>
    <submittedName>
        <fullName evidence="3">Uncharacterized protein</fullName>
    </submittedName>
</protein>
<accession>A0A915CML9</accession>
<keyword evidence="1" id="KW-1133">Transmembrane helix</keyword>
<feature type="transmembrane region" description="Helical" evidence="1">
    <location>
        <begin position="191"/>
        <end position="213"/>
    </location>
</feature>